<accession>K9TPI5</accession>
<keyword evidence="2" id="KW-1185">Reference proteome</keyword>
<dbReference type="AlphaFoldDB" id="K9TPI5"/>
<proteinExistence type="predicted"/>
<dbReference type="KEGG" id="oac:Oscil6304_4567"/>
<evidence type="ECO:0000313" key="2">
    <source>
        <dbReference type="Proteomes" id="UP000010367"/>
    </source>
</evidence>
<dbReference type="Proteomes" id="UP000010367">
    <property type="component" value="Chromosome"/>
</dbReference>
<reference evidence="1 2" key="1">
    <citation type="submission" date="2012-06" db="EMBL/GenBank/DDBJ databases">
        <title>Finished chromosome of genome of Oscillatoria acuminata PCC 6304.</title>
        <authorList>
            <consortium name="US DOE Joint Genome Institute"/>
            <person name="Gugger M."/>
            <person name="Coursin T."/>
            <person name="Rippka R."/>
            <person name="Tandeau De Marsac N."/>
            <person name="Huntemann M."/>
            <person name="Wei C.-L."/>
            <person name="Han J."/>
            <person name="Detter J.C."/>
            <person name="Han C."/>
            <person name="Tapia R."/>
            <person name="Davenport K."/>
            <person name="Daligault H."/>
            <person name="Erkkila T."/>
            <person name="Gu W."/>
            <person name="Munk A.C.C."/>
            <person name="Teshima H."/>
            <person name="Xu Y."/>
            <person name="Chain P."/>
            <person name="Chen A."/>
            <person name="Krypides N."/>
            <person name="Mavromatis K."/>
            <person name="Markowitz V."/>
            <person name="Szeto E."/>
            <person name="Ivanova N."/>
            <person name="Mikhailova N."/>
            <person name="Ovchinnikova G."/>
            <person name="Pagani I."/>
            <person name="Pati A."/>
            <person name="Goodwin L."/>
            <person name="Peters L."/>
            <person name="Pitluck S."/>
            <person name="Woyke T."/>
            <person name="Kerfeld C."/>
        </authorList>
    </citation>
    <scope>NUCLEOTIDE SEQUENCE [LARGE SCALE GENOMIC DNA]</scope>
    <source>
        <strain evidence="1 2">PCC 6304</strain>
    </source>
</reference>
<dbReference type="HOGENOM" id="CLU_3009910_0_0_3"/>
<evidence type="ECO:0000313" key="1">
    <source>
        <dbReference type="EMBL" id="AFY84081.1"/>
    </source>
</evidence>
<name>K9TPI5_9CYAN</name>
<dbReference type="InParanoid" id="K9TPI5"/>
<dbReference type="EMBL" id="CP003607">
    <property type="protein sequence ID" value="AFY84081.1"/>
    <property type="molecule type" value="Genomic_DNA"/>
</dbReference>
<organism evidence="1 2">
    <name type="scientific">Oscillatoria acuminata PCC 6304</name>
    <dbReference type="NCBI Taxonomy" id="56110"/>
    <lineage>
        <taxon>Bacteria</taxon>
        <taxon>Bacillati</taxon>
        <taxon>Cyanobacteriota</taxon>
        <taxon>Cyanophyceae</taxon>
        <taxon>Oscillatoriophycideae</taxon>
        <taxon>Oscillatoriales</taxon>
        <taxon>Oscillatoriaceae</taxon>
        <taxon>Oscillatoria</taxon>
    </lineage>
</organism>
<protein>
    <submittedName>
        <fullName evidence="1">Uncharacterized protein</fullName>
    </submittedName>
</protein>
<sequence>MGRASPGFFSKTVIKLAGGPLPGVVGRSKVVTPDESGKIDALSFTAVFVKTLEGED</sequence>
<gene>
    <name evidence="1" type="ORF">Oscil6304_4567</name>
</gene>